<name>A0A167QC49_CALVF</name>
<protein>
    <recommendedName>
        <fullName evidence="2">PAS domain-containing protein</fullName>
    </recommendedName>
</protein>
<sequence>MAMEKLEGLGWISILNVDFNPRVLYVSDSLLFILGWTPEEMVGNPILDYIHPKENEKARALIIHAIMHDSVAALTYLTMRHKNGHEVVVVSSYNCVYDRVICSGSVAVPGQKARLRSLTASEFVPVTDIPRARYQAMRWGKPIHGDPLPAAMAMLKNPPPLPQMEKRTCLLVNRFTRDSTIYHCTNDVYLNIDEVCDHSFFHYVHPDDDEKVREIINSAKSWNRHGDSATDGGFEYCVFRLFPNGRPLITTPPRPVRSNKRRRSRSPPDGRKRGGGGAAATSSSTAQATIDKKPPRGVSPEPQPDVATPECLTVEGVFSAASDGLIIVLREVNGEPVPPVTL</sequence>
<dbReference type="OrthoDB" id="411251at2759"/>
<dbReference type="InterPro" id="IPR035965">
    <property type="entry name" value="PAS-like_dom_sf"/>
</dbReference>
<evidence type="ECO:0000256" key="1">
    <source>
        <dbReference type="SAM" id="MobiDB-lite"/>
    </source>
</evidence>
<feature type="domain" description="PAS" evidence="2">
    <location>
        <begin position="14"/>
        <end position="69"/>
    </location>
</feature>
<evidence type="ECO:0000259" key="2">
    <source>
        <dbReference type="PROSITE" id="PS50112"/>
    </source>
</evidence>
<accession>A0A167QC49</accession>
<dbReference type="SUPFAM" id="SSF55785">
    <property type="entry name" value="PYP-like sensor domain (PAS domain)"/>
    <property type="match status" value="1"/>
</dbReference>
<dbReference type="NCBIfam" id="TIGR00229">
    <property type="entry name" value="sensory_box"/>
    <property type="match status" value="1"/>
</dbReference>
<proteinExistence type="predicted"/>
<dbReference type="EMBL" id="KV417271">
    <property type="protein sequence ID" value="KZO99621.1"/>
    <property type="molecule type" value="Genomic_DNA"/>
</dbReference>
<dbReference type="Gene3D" id="3.30.450.20">
    <property type="entry name" value="PAS domain"/>
    <property type="match status" value="1"/>
</dbReference>
<evidence type="ECO:0000313" key="3">
    <source>
        <dbReference type="EMBL" id="KZO99621.1"/>
    </source>
</evidence>
<dbReference type="CDD" id="cd00130">
    <property type="entry name" value="PAS"/>
    <property type="match status" value="1"/>
</dbReference>
<keyword evidence="4" id="KW-1185">Reference proteome</keyword>
<dbReference type="Pfam" id="PF08447">
    <property type="entry name" value="PAS_3"/>
    <property type="match status" value="1"/>
</dbReference>
<dbReference type="Proteomes" id="UP000076738">
    <property type="component" value="Unassembled WGS sequence"/>
</dbReference>
<dbReference type="STRING" id="1330018.A0A167QC49"/>
<dbReference type="InterPro" id="IPR013655">
    <property type="entry name" value="PAS_fold_3"/>
</dbReference>
<gene>
    <name evidence="3" type="ORF">CALVIDRAFT_560964</name>
</gene>
<dbReference type="InterPro" id="IPR000014">
    <property type="entry name" value="PAS"/>
</dbReference>
<feature type="compositionally biased region" description="Low complexity" evidence="1">
    <location>
        <begin position="279"/>
        <end position="288"/>
    </location>
</feature>
<organism evidence="3 4">
    <name type="scientific">Calocera viscosa (strain TUFC12733)</name>
    <dbReference type="NCBI Taxonomy" id="1330018"/>
    <lineage>
        <taxon>Eukaryota</taxon>
        <taxon>Fungi</taxon>
        <taxon>Dikarya</taxon>
        <taxon>Basidiomycota</taxon>
        <taxon>Agaricomycotina</taxon>
        <taxon>Dacrymycetes</taxon>
        <taxon>Dacrymycetales</taxon>
        <taxon>Dacrymycetaceae</taxon>
        <taxon>Calocera</taxon>
    </lineage>
</organism>
<feature type="region of interest" description="Disordered" evidence="1">
    <location>
        <begin position="248"/>
        <end position="310"/>
    </location>
</feature>
<dbReference type="AlphaFoldDB" id="A0A167QC49"/>
<dbReference type="PROSITE" id="PS50112">
    <property type="entry name" value="PAS"/>
    <property type="match status" value="1"/>
</dbReference>
<reference evidence="3 4" key="1">
    <citation type="journal article" date="2016" name="Mol. Biol. Evol.">
        <title>Comparative Genomics of Early-Diverging Mushroom-Forming Fungi Provides Insights into the Origins of Lignocellulose Decay Capabilities.</title>
        <authorList>
            <person name="Nagy L.G."/>
            <person name="Riley R."/>
            <person name="Tritt A."/>
            <person name="Adam C."/>
            <person name="Daum C."/>
            <person name="Floudas D."/>
            <person name="Sun H."/>
            <person name="Yadav J.S."/>
            <person name="Pangilinan J."/>
            <person name="Larsson K.H."/>
            <person name="Matsuura K."/>
            <person name="Barry K."/>
            <person name="Labutti K."/>
            <person name="Kuo R."/>
            <person name="Ohm R.A."/>
            <person name="Bhattacharya S.S."/>
            <person name="Shirouzu T."/>
            <person name="Yoshinaga Y."/>
            <person name="Martin F.M."/>
            <person name="Grigoriev I.V."/>
            <person name="Hibbett D.S."/>
        </authorList>
    </citation>
    <scope>NUCLEOTIDE SEQUENCE [LARGE SCALE GENOMIC DNA]</scope>
    <source>
        <strain evidence="3 4">TUFC12733</strain>
    </source>
</reference>
<evidence type="ECO:0000313" key="4">
    <source>
        <dbReference type="Proteomes" id="UP000076738"/>
    </source>
</evidence>